<dbReference type="Pfam" id="PF10881">
    <property type="entry name" value="DUF2726"/>
    <property type="match status" value="1"/>
</dbReference>
<protein>
    <submittedName>
        <fullName evidence="3">DUF2726 domain-containing protein</fullName>
    </submittedName>
</protein>
<dbReference type="AlphaFoldDB" id="A0ABD7E5Q9"/>
<feature type="compositionally biased region" description="Low complexity" evidence="1">
    <location>
        <begin position="40"/>
        <end position="54"/>
    </location>
</feature>
<feature type="domain" description="DUF2726" evidence="2">
    <location>
        <begin position="90"/>
        <end position="205"/>
    </location>
</feature>
<name>A0ABD7E5Q9_ESCAL</name>
<accession>A0ABD7E5Q9</accession>
<evidence type="ECO:0000313" key="3">
    <source>
        <dbReference type="EMBL" id="QST72079.1"/>
    </source>
</evidence>
<organism evidence="3 4">
    <name type="scientific">Escherichia albertii</name>
    <dbReference type="NCBI Taxonomy" id="208962"/>
    <lineage>
        <taxon>Bacteria</taxon>
        <taxon>Pseudomonadati</taxon>
        <taxon>Pseudomonadota</taxon>
        <taxon>Gammaproteobacteria</taxon>
        <taxon>Enterobacterales</taxon>
        <taxon>Enterobacteriaceae</taxon>
        <taxon>Escherichia</taxon>
    </lineage>
</organism>
<sequence length="228" mass="26362">MSFMSFVTCLAIAFIAGFVVARRLMPRKAASPIIITTPKPVPSSAASPVAKPPTRGYTPQKTYRDSRWQERDELFQGMVAEGILLEGKEWLITRCEKNYFDNLEKWFGHYCHIHCQVSLGRLINFPEQPEFSEEERMRFFAIYNGMAMDYVLVSKKNNKIVCVIELDDPSHERADRIIRDRWLNTIMTLAQVPFVRASVTKLEEMPPVWDTRDKIRPLVPTAKSEPLH</sequence>
<dbReference type="EMBL" id="CP070296">
    <property type="protein sequence ID" value="QST72079.1"/>
    <property type="molecule type" value="Genomic_DNA"/>
</dbReference>
<dbReference type="Proteomes" id="UP000663211">
    <property type="component" value="Chromosome"/>
</dbReference>
<evidence type="ECO:0000256" key="1">
    <source>
        <dbReference type="SAM" id="MobiDB-lite"/>
    </source>
</evidence>
<gene>
    <name evidence="3" type="ORF">JRC44_14335</name>
</gene>
<feature type="region of interest" description="Disordered" evidence="1">
    <location>
        <begin position="40"/>
        <end position="63"/>
    </location>
</feature>
<reference evidence="3 4" key="1">
    <citation type="submission" date="2021-03" db="EMBL/GenBank/DDBJ databases">
        <title>Comparative genomics of Chinese and international isolates of Escherichia albertii: population structure and evolution of virulence and antimicrobial resistance.</title>
        <authorList>
            <person name="Wang H."/>
            <person name="Xiong Y."/>
            <person name="Luo L."/>
        </authorList>
    </citation>
    <scope>NUCLEOTIDE SEQUENCE [LARGE SCALE GENOMIC DNA]</scope>
    <source>
        <strain evidence="3 4">Sample 165</strain>
    </source>
</reference>
<evidence type="ECO:0000313" key="4">
    <source>
        <dbReference type="Proteomes" id="UP000663211"/>
    </source>
</evidence>
<evidence type="ECO:0000259" key="2">
    <source>
        <dbReference type="Pfam" id="PF10881"/>
    </source>
</evidence>
<dbReference type="RefSeq" id="WP_208629448.1">
    <property type="nucleotide sequence ID" value="NZ_CP070296.1"/>
</dbReference>
<dbReference type="InterPro" id="IPR024402">
    <property type="entry name" value="DUF2726"/>
</dbReference>
<proteinExistence type="predicted"/>